<dbReference type="Proteomes" id="UP000219897">
    <property type="component" value="Unassembled WGS sequence"/>
</dbReference>
<evidence type="ECO:0000313" key="2">
    <source>
        <dbReference type="Proteomes" id="UP000219897"/>
    </source>
</evidence>
<dbReference type="AlphaFoldDB" id="A0ABD6SAK0"/>
<dbReference type="EMBL" id="NTYF01000023">
    <property type="protein sequence ID" value="PER55713.1"/>
    <property type="molecule type" value="Genomic_DNA"/>
</dbReference>
<accession>A0ABD6SAK0</accession>
<proteinExistence type="predicted"/>
<comment type="caution">
    <text evidence="1">The sequence shown here is derived from an EMBL/GenBank/DDBJ whole genome shotgun (WGS) entry which is preliminary data.</text>
</comment>
<gene>
    <name evidence="1" type="ORF">CN495_08140</name>
</gene>
<reference evidence="1 2" key="1">
    <citation type="submission" date="2017-09" db="EMBL/GenBank/DDBJ databases">
        <title>Large-scale bioinformatics analysis of Bacillus genomes uncovers conserved roles of natural products in bacterial physiology.</title>
        <authorList>
            <consortium name="Agbiome Team Llc"/>
            <person name="Bleich R.M."/>
            <person name="Kirk G.J."/>
            <person name="Santa Maria K.C."/>
            <person name="Allen S.E."/>
            <person name="Farag S."/>
            <person name="Shank E.A."/>
            <person name="Bowers A."/>
        </authorList>
    </citation>
    <scope>NUCLEOTIDE SEQUENCE [LARGE SCALE GENOMIC DNA]</scope>
    <source>
        <strain evidence="1 2">AFS005140</strain>
    </source>
</reference>
<evidence type="ECO:0000313" key="1">
    <source>
        <dbReference type="EMBL" id="PER55713.1"/>
    </source>
</evidence>
<dbReference type="RefSeq" id="WP_098317053.1">
    <property type="nucleotide sequence ID" value="NZ_NTYF01000023.1"/>
</dbReference>
<sequence>MGAKEEMKEKIAKTLAENKVVMFVSHSSGLGREVFQRMNLSSERSKVVETVEEFANYVQDLIVNEHAGVLLTTHDIFEKVTYASWKGVNIFGKDINIENLEKCFEEGLSVYLDSSGDIYEGFLD</sequence>
<organism evidence="1 2">
    <name type="scientific">Bacillus thuringiensis</name>
    <dbReference type="NCBI Taxonomy" id="1428"/>
    <lineage>
        <taxon>Bacteria</taxon>
        <taxon>Bacillati</taxon>
        <taxon>Bacillota</taxon>
        <taxon>Bacilli</taxon>
        <taxon>Bacillales</taxon>
        <taxon>Bacillaceae</taxon>
        <taxon>Bacillus</taxon>
        <taxon>Bacillus cereus group</taxon>
    </lineage>
</organism>
<name>A0ABD6SAK0_BACTU</name>
<protein>
    <submittedName>
        <fullName evidence="1">Uncharacterized protein</fullName>
    </submittedName>
</protein>